<name>A0A6G1DW84_9ORYZ</name>
<reference evidence="2 3" key="1">
    <citation type="submission" date="2019-11" db="EMBL/GenBank/DDBJ databases">
        <title>Whole genome sequence of Oryza granulata.</title>
        <authorList>
            <person name="Li W."/>
        </authorList>
    </citation>
    <scope>NUCLEOTIDE SEQUENCE [LARGE SCALE GENOMIC DNA]</scope>
    <source>
        <strain evidence="3">cv. Menghai</strain>
        <tissue evidence="2">Leaf</tissue>
    </source>
</reference>
<feature type="compositionally biased region" description="Basic and acidic residues" evidence="1">
    <location>
        <begin position="44"/>
        <end position="55"/>
    </location>
</feature>
<protein>
    <submittedName>
        <fullName evidence="2">Uncharacterized protein</fullName>
    </submittedName>
</protein>
<proteinExistence type="predicted"/>
<keyword evidence="3" id="KW-1185">Reference proteome</keyword>
<evidence type="ECO:0000313" key="3">
    <source>
        <dbReference type="Proteomes" id="UP000479710"/>
    </source>
</evidence>
<dbReference type="EMBL" id="SPHZ02000005">
    <property type="protein sequence ID" value="KAF0916749.1"/>
    <property type="molecule type" value="Genomic_DNA"/>
</dbReference>
<dbReference type="AlphaFoldDB" id="A0A6G1DW84"/>
<organism evidence="2 3">
    <name type="scientific">Oryza meyeriana var. granulata</name>
    <dbReference type="NCBI Taxonomy" id="110450"/>
    <lineage>
        <taxon>Eukaryota</taxon>
        <taxon>Viridiplantae</taxon>
        <taxon>Streptophyta</taxon>
        <taxon>Embryophyta</taxon>
        <taxon>Tracheophyta</taxon>
        <taxon>Spermatophyta</taxon>
        <taxon>Magnoliopsida</taxon>
        <taxon>Liliopsida</taxon>
        <taxon>Poales</taxon>
        <taxon>Poaceae</taxon>
        <taxon>BOP clade</taxon>
        <taxon>Oryzoideae</taxon>
        <taxon>Oryzeae</taxon>
        <taxon>Oryzinae</taxon>
        <taxon>Oryza</taxon>
        <taxon>Oryza meyeriana</taxon>
    </lineage>
</organism>
<feature type="region of interest" description="Disordered" evidence="1">
    <location>
        <begin position="1"/>
        <end position="83"/>
    </location>
</feature>
<evidence type="ECO:0000256" key="1">
    <source>
        <dbReference type="SAM" id="MobiDB-lite"/>
    </source>
</evidence>
<comment type="caution">
    <text evidence="2">The sequence shown here is derived from an EMBL/GenBank/DDBJ whole genome shotgun (WGS) entry which is preliminary data.</text>
</comment>
<accession>A0A6G1DW84</accession>
<sequence length="83" mass="8826">MAMTATNRGKRRGAEGKHGAHRRHWITETATTTTGRGGGRPLRRRDAGEEVHGRDSPAAGFGHRGDDGDGCPVKVVLGSRRPG</sequence>
<dbReference type="Proteomes" id="UP000479710">
    <property type="component" value="Unassembled WGS sequence"/>
</dbReference>
<gene>
    <name evidence="2" type="ORF">E2562_011589</name>
</gene>
<evidence type="ECO:0000313" key="2">
    <source>
        <dbReference type="EMBL" id="KAF0916749.1"/>
    </source>
</evidence>